<proteinExistence type="inferred from homology"/>
<evidence type="ECO:0000256" key="7">
    <source>
        <dbReference type="PROSITE-ProRule" id="PRU00703"/>
    </source>
</evidence>
<sequence length="398" mass="43864">MDKIIVNNLTKVYGNNPEKALKLVDKGVDSEEIKKQTKQVVGARDINISVAPGECFVIMGLSGSGKSTLIRCINCIIRPTAGDIIIDGDDITKVDSKKLTEIRRTKMSMVFQRFALLPHRTILDNVVYGLEVQDAPKDERIKQALRSIEMVGLKGWEDYYPHNLSGGMQQRVGIARALATDPDILLMDEPFSALDPLIRQEMQDELIEIQKKLQKTIVFITHDLDEALKLGDRIALMKDGKIVQMGLPEDILLSPATEYVARFVENVNRSKALNASSVMVKPRSVIGSKDGPRTALRVMEKNGISSVFVTDRKGKLEGFITADAAYEAAEQGAKTLDSFIEKDVPVTDLETPLSELLDVLAHTKIPVAVVDEEKNLKGILVRGSVIAGIAGERSDEDE</sequence>
<dbReference type="InterPro" id="IPR003439">
    <property type="entry name" value="ABC_transporter-like_ATP-bd"/>
</dbReference>
<evidence type="ECO:0000256" key="8">
    <source>
        <dbReference type="RuleBase" id="RU369116"/>
    </source>
</evidence>
<comment type="similarity">
    <text evidence="1 8">Belongs to the ABC transporter superfamily.</text>
</comment>
<reference evidence="12" key="1">
    <citation type="journal article" date="2019" name="Microbiology">
        <title>Complete Genome Sequence of an Uncultured Bacterium of the Candidate Phylum Bipolaricaulota.</title>
        <authorList>
            <person name="Kadnikov V.V."/>
            <person name="Mardanov A.V."/>
            <person name="Beletsky A.V."/>
            <person name="Frank Y.A."/>
            <person name="Karnachuk O.V."/>
            <person name="Ravin N.V."/>
        </authorList>
    </citation>
    <scope>NUCLEOTIDE SEQUENCE [LARGE SCALE GENOMIC DNA]</scope>
</reference>
<organism evidence="11 12">
    <name type="scientific">Candidatus Syntrophocurvum alkaliphilum</name>
    <dbReference type="NCBI Taxonomy" id="2293317"/>
    <lineage>
        <taxon>Bacteria</taxon>
        <taxon>Bacillati</taxon>
        <taxon>Bacillota</taxon>
        <taxon>Clostridia</taxon>
        <taxon>Eubacteriales</taxon>
        <taxon>Syntrophomonadaceae</taxon>
        <taxon>Candidatus Syntrophocurvum</taxon>
    </lineage>
</organism>
<dbReference type="InterPro" id="IPR003593">
    <property type="entry name" value="AAA+_ATPase"/>
</dbReference>
<dbReference type="Pfam" id="PF00571">
    <property type="entry name" value="CBS"/>
    <property type="match status" value="2"/>
</dbReference>
<evidence type="ECO:0000256" key="4">
    <source>
        <dbReference type="ARBA" id="ARBA00022840"/>
    </source>
</evidence>
<keyword evidence="3 8" id="KW-0547">Nucleotide-binding</keyword>
<dbReference type="SUPFAM" id="SSF54631">
    <property type="entry name" value="CBS-domain pair"/>
    <property type="match status" value="1"/>
</dbReference>
<gene>
    <name evidence="11" type="ORF">SYNTR_0440</name>
</gene>
<dbReference type="NCBIfam" id="TIGR01186">
    <property type="entry name" value="proV"/>
    <property type="match status" value="1"/>
</dbReference>
<evidence type="ECO:0000256" key="5">
    <source>
        <dbReference type="ARBA" id="ARBA00022970"/>
    </source>
</evidence>
<dbReference type="GO" id="GO:0005524">
    <property type="term" value="F:ATP binding"/>
    <property type="evidence" value="ECO:0007669"/>
    <property type="project" value="UniProtKB-UniRule"/>
</dbReference>
<dbReference type="InterPro" id="IPR005892">
    <property type="entry name" value="Gly-betaine_transp_ATP-bd"/>
</dbReference>
<dbReference type="Gene3D" id="3.10.580.10">
    <property type="entry name" value="CBS-domain"/>
    <property type="match status" value="1"/>
</dbReference>
<dbReference type="InterPro" id="IPR017871">
    <property type="entry name" value="ABC_transporter-like_CS"/>
</dbReference>
<dbReference type="InterPro" id="IPR027417">
    <property type="entry name" value="P-loop_NTPase"/>
</dbReference>
<accession>A0A6I6D7E6</accession>
<dbReference type="GO" id="GO:0031460">
    <property type="term" value="P:glycine betaine transport"/>
    <property type="evidence" value="ECO:0007669"/>
    <property type="project" value="InterPro"/>
</dbReference>
<dbReference type="KEGG" id="salq:SYNTR_0440"/>
<dbReference type="SUPFAM" id="SSF52540">
    <property type="entry name" value="P-loop containing nucleoside triphosphate hydrolases"/>
    <property type="match status" value="1"/>
</dbReference>
<dbReference type="EC" id="7.6.2.9" evidence="8"/>
<dbReference type="AlphaFoldDB" id="A0A6I6D7E6"/>
<comment type="catalytic activity">
    <reaction evidence="8">
        <text>a quaternary ammonium(out) + ATP + H2O = a quaternary ammonium(in) + ADP + phosphate + H(+)</text>
        <dbReference type="Rhea" id="RHEA:11036"/>
        <dbReference type="ChEBI" id="CHEBI:15377"/>
        <dbReference type="ChEBI" id="CHEBI:15378"/>
        <dbReference type="ChEBI" id="CHEBI:30616"/>
        <dbReference type="ChEBI" id="CHEBI:35267"/>
        <dbReference type="ChEBI" id="CHEBI:43474"/>
        <dbReference type="ChEBI" id="CHEBI:456216"/>
    </reaction>
</comment>
<evidence type="ECO:0000256" key="6">
    <source>
        <dbReference type="ARBA" id="ARBA00023122"/>
    </source>
</evidence>
<evidence type="ECO:0000256" key="3">
    <source>
        <dbReference type="ARBA" id="ARBA00022741"/>
    </source>
</evidence>
<dbReference type="PANTHER" id="PTHR43869:SF1">
    <property type="entry name" value="GLYCINE BETAINE_PROLINE BETAINE TRANSPORT SYSTEM ATP-BINDING PROTEIN PROV"/>
    <property type="match status" value="1"/>
</dbReference>
<dbReference type="GO" id="GO:0015418">
    <property type="term" value="F:ABC-type quaternary ammonium compound transporting activity"/>
    <property type="evidence" value="ECO:0007669"/>
    <property type="project" value="UniProtKB-EC"/>
</dbReference>
<evidence type="ECO:0000259" key="9">
    <source>
        <dbReference type="PROSITE" id="PS50893"/>
    </source>
</evidence>
<dbReference type="GO" id="GO:0005886">
    <property type="term" value="C:plasma membrane"/>
    <property type="evidence" value="ECO:0007669"/>
    <property type="project" value="UniProtKB-SubCell"/>
</dbReference>
<keyword evidence="8" id="KW-1003">Cell membrane</keyword>
<evidence type="ECO:0000256" key="2">
    <source>
        <dbReference type="ARBA" id="ARBA00022448"/>
    </source>
</evidence>
<keyword evidence="12" id="KW-1185">Reference proteome</keyword>
<dbReference type="CDD" id="cd03294">
    <property type="entry name" value="ABC_Pro_Gly_Betaine"/>
    <property type="match status" value="1"/>
</dbReference>
<feature type="domain" description="ABC transporter" evidence="9">
    <location>
        <begin position="28"/>
        <end position="264"/>
    </location>
</feature>
<dbReference type="EMBL" id="CP046457">
    <property type="protein sequence ID" value="QGT99033.1"/>
    <property type="molecule type" value="Genomic_DNA"/>
</dbReference>
<comment type="subcellular location">
    <subcellularLocation>
        <location evidence="8">Cell inner membrane</location>
        <topology evidence="8">Peripheral membrane protein</topology>
    </subcellularLocation>
</comment>
<keyword evidence="4 8" id="KW-0067">ATP-binding</keyword>
<keyword evidence="5" id="KW-0029">Amino-acid transport</keyword>
<dbReference type="FunFam" id="3.40.50.300:FF:000201">
    <property type="entry name" value="Glycine betaine/L-proline ABC transporter ATP-binding protein"/>
    <property type="match status" value="1"/>
</dbReference>
<dbReference type="PANTHER" id="PTHR43869">
    <property type="entry name" value="GLYCINE BETAINE/PROLINE BETAINE TRANSPORT SYSTEM ATP-BINDING PROTEIN PROV"/>
    <property type="match status" value="1"/>
</dbReference>
<protein>
    <recommendedName>
        <fullName evidence="8">Quaternary amine transport ATP-binding protein</fullName>
        <ecNumber evidence="8">7.6.2.9</ecNumber>
    </recommendedName>
</protein>
<keyword evidence="8" id="KW-0997">Cell inner membrane</keyword>
<dbReference type="PROSITE" id="PS51371">
    <property type="entry name" value="CBS"/>
    <property type="match status" value="1"/>
</dbReference>
<dbReference type="GO" id="GO:0006970">
    <property type="term" value="P:response to osmotic stress"/>
    <property type="evidence" value="ECO:0007669"/>
    <property type="project" value="UniProtKB-ARBA"/>
</dbReference>
<dbReference type="Proteomes" id="UP000426444">
    <property type="component" value="Chromosome"/>
</dbReference>
<dbReference type="SMART" id="SM00382">
    <property type="entry name" value="AAA"/>
    <property type="match status" value="1"/>
</dbReference>
<dbReference type="RefSeq" id="WP_197079156.1">
    <property type="nucleotide sequence ID" value="NZ_CP046457.1"/>
</dbReference>
<dbReference type="PROSITE" id="PS00211">
    <property type="entry name" value="ABC_TRANSPORTER_1"/>
    <property type="match status" value="1"/>
</dbReference>
<dbReference type="GO" id="GO:0016887">
    <property type="term" value="F:ATP hydrolysis activity"/>
    <property type="evidence" value="ECO:0007669"/>
    <property type="project" value="UniProtKB-UniRule"/>
</dbReference>
<feature type="domain" description="CBS" evidence="10">
    <location>
        <begin position="279"/>
        <end position="335"/>
    </location>
</feature>
<evidence type="ECO:0000259" key="10">
    <source>
        <dbReference type="PROSITE" id="PS51371"/>
    </source>
</evidence>
<dbReference type="GO" id="GO:0006865">
    <property type="term" value="P:amino acid transport"/>
    <property type="evidence" value="ECO:0007669"/>
    <property type="project" value="UniProtKB-UniRule"/>
</dbReference>
<dbReference type="InterPro" id="IPR051921">
    <property type="entry name" value="ABC_osmolyte_uptake_ATP-bind"/>
</dbReference>
<dbReference type="InterPro" id="IPR000644">
    <property type="entry name" value="CBS_dom"/>
</dbReference>
<dbReference type="PROSITE" id="PS50893">
    <property type="entry name" value="ABC_TRANSPORTER_2"/>
    <property type="match status" value="1"/>
</dbReference>
<keyword evidence="2 8" id="KW-0813">Transport</keyword>
<evidence type="ECO:0000313" key="12">
    <source>
        <dbReference type="Proteomes" id="UP000426444"/>
    </source>
</evidence>
<keyword evidence="6 7" id="KW-0129">CBS domain</keyword>
<evidence type="ECO:0000313" key="11">
    <source>
        <dbReference type="EMBL" id="QGT99033.1"/>
    </source>
</evidence>
<dbReference type="Pfam" id="PF00005">
    <property type="entry name" value="ABC_tran"/>
    <property type="match status" value="1"/>
</dbReference>
<evidence type="ECO:0000256" key="1">
    <source>
        <dbReference type="ARBA" id="ARBA00005417"/>
    </source>
</evidence>
<dbReference type="InterPro" id="IPR046342">
    <property type="entry name" value="CBS_dom_sf"/>
</dbReference>
<keyword evidence="8" id="KW-0472">Membrane</keyword>
<comment type="subunit">
    <text evidence="8">The complex is probably composed of two ATP-binding proteins, two transmembrane proteins and a solute-binding protein.</text>
</comment>
<name>A0A6I6D7E6_9FIRM</name>
<dbReference type="Gene3D" id="3.40.50.300">
    <property type="entry name" value="P-loop containing nucleotide triphosphate hydrolases"/>
    <property type="match status" value="1"/>
</dbReference>